<reference evidence="1" key="1">
    <citation type="journal article" date="2015" name="MBio">
        <title>Eco-Evolutionary Dynamics of Episomes among Ecologically Cohesive Bacterial Populations.</title>
        <authorList>
            <person name="Xue H."/>
            <person name="Cordero O.X."/>
            <person name="Camas F.M."/>
            <person name="Trimble W."/>
            <person name="Meyer F."/>
            <person name="Guglielmini J."/>
            <person name="Rocha E.P."/>
            <person name="Polz M.F."/>
        </authorList>
    </citation>
    <scope>NUCLEOTIDE SEQUENCE</scope>
    <source>
        <strain evidence="1">FF_482</strain>
    </source>
</reference>
<accession>A0A0H3ZNT3</accession>
<protein>
    <submittedName>
        <fullName evidence="1">Uncharacterized protein</fullName>
    </submittedName>
</protein>
<proteinExistence type="predicted"/>
<dbReference type="AlphaFoldDB" id="A0A0H3ZNT3"/>
<name>A0A0H3ZNT3_9VIBR</name>
<dbReference type="EMBL" id="KP795555">
    <property type="protein sequence ID" value="AKN37865.1"/>
    <property type="molecule type" value="Genomic_DNA"/>
</dbReference>
<organism evidence="1">
    <name type="scientific">Vibrio sp. FF_482</name>
    <dbReference type="NCBI Taxonomy" id="1652836"/>
    <lineage>
        <taxon>Bacteria</taxon>
        <taxon>Pseudomonadati</taxon>
        <taxon>Pseudomonadota</taxon>
        <taxon>Gammaproteobacteria</taxon>
        <taxon>Vibrionales</taxon>
        <taxon>Vibrionaceae</taxon>
        <taxon>Vibrio</taxon>
    </lineage>
</organism>
<evidence type="ECO:0000313" key="1">
    <source>
        <dbReference type="EMBL" id="AKN37865.1"/>
    </source>
</evidence>
<sequence>MTSVDKWLKRLALMVTVTALVNAGLKYRDVPPFMKGANTHLYYSNNVNVKMNGDVTFYEDYHTLFYRLFFNKRSFSSRSIYGEDRDLYFSYYADFYSNNLMLFSDFSMPEGLVAENNYIEVEAHALRRLSNEVIQVIYSNARVLCYTKLLEGGVKCMLRRKA</sequence>